<dbReference type="Gene3D" id="1.25.10.10">
    <property type="entry name" value="Leucine-rich Repeat Variant"/>
    <property type="match status" value="1"/>
</dbReference>
<feature type="compositionally biased region" description="Acidic residues" evidence="6">
    <location>
        <begin position="70"/>
        <end position="82"/>
    </location>
</feature>
<dbReference type="GO" id="GO:0010467">
    <property type="term" value="P:gene expression"/>
    <property type="evidence" value="ECO:0007669"/>
    <property type="project" value="UniProtKB-ARBA"/>
</dbReference>
<dbReference type="GO" id="GO:0005681">
    <property type="term" value="C:spliceosomal complex"/>
    <property type="evidence" value="ECO:0007669"/>
    <property type="project" value="TreeGrafter"/>
</dbReference>
<dbReference type="InterPro" id="IPR013180">
    <property type="entry name" value="CTNNBL1_N"/>
</dbReference>
<organism evidence="8 9">
    <name type="scientific">Elsinoe australis</name>
    <dbReference type="NCBI Taxonomy" id="40998"/>
    <lineage>
        <taxon>Eukaryota</taxon>
        <taxon>Fungi</taxon>
        <taxon>Dikarya</taxon>
        <taxon>Ascomycota</taxon>
        <taxon>Pezizomycotina</taxon>
        <taxon>Dothideomycetes</taxon>
        <taxon>Dothideomycetidae</taxon>
        <taxon>Myriangiales</taxon>
        <taxon>Elsinoaceae</taxon>
        <taxon>Elsinoe</taxon>
    </lineage>
</organism>
<protein>
    <submittedName>
        <fullName evidence="8">Beta-catenin-like protein</fullName>
    </submittedName>
</protein>
<evidence type="ECO:0000259" key="7">
    <source>
        <dbReference type="SMART" id="SM01156"/>
    </source>
</evidence>
<dbReference type="InterPro" id="IPR011989">
    <property type="entry name" value="ARM-like"/>
</dbReference>
<evidence type="ECO:0000313" key="9">
    <source>
        <dbReference type="Proteomes" id="UP000308133"/>
    </source>
</evidence>
<evidence type="ECO:0000313" key="8">
    <source>
        <dbReference type="EMBL" id="TKX25754.1"/>
    </source>
</evidence>
<dbReference type="Pfam" id="PF08216">
    <property type="entry name" value="CTNNBL"/>
    <property type="match status" value="1"/>
</dbReference>
<dbReference type="PANTHER" id="PTHR14978:SF0">
    <property type="entry name" value="BETA-CATENIN-LIKE PROTEIN 1"/>
    <property type="match status" value="1"/>
</dbReference>
<dbReference type="SUPFAM" id="SSF48371">
    <property type="entry name" value="ARM repeat"/>
    <property type="match status" value="1"/>
</dbReference>
<dbReference type="EMBL" id="PTQR01000024">
    <property type="protein sequence ID" value="TKX25754.1"/>
    <property type="molecule type" value="Genomic_DNA"/>
</dbReference>
<reference evidence="8 9" key="1">
    <citation type="submission" date="2018-02" db="EMBL/GenBank/DDBJ databases">
        <title>Draft genome sequences of Elsinoe sp., causing black scab on jojoba.</title>
        <authorList>
            <person name="Stodart B."/>
            <person name="Jeffress S."/>
            <person name="Ash G."/>
            <person name="Arun Chinnappa K."/>
        </authorList>
    </citation>
    <scope>NUCLEOTIDE SEQUENCE [LARGE SCALE GENOMIC DNA]</scope>
    <source>
        <strain evidence="8 9">Hillstone_2</strain>
    </source>
</reference>
<dbReference type="PANTHER" id="PTHR14978">
    <property type="entry name" value="BETA-CATENIN-LIKE PROTEIN 1 NUCLEAR ASSOCIATED PROTEIN"/>
    <property type="match status" value="1"/>
</dbReference>
<dbReference type="Proteomes" id="UP000308133">
    <property type="component" value="Unassembled WGS sequence"/>
</dbReference>
<comment type="subcellular location">
    <subcellularLocation>
        <location evidence="1">Nucleus</location>
    </subcellularLocation>
</comment>
<evidence type="ECO:0000256" key="4">
    <source>
        <dbReference type="ARBA" id="ARBA00023054"/>
    </source>
</evidence>
<gene>
    <name evidence="8" type="ORF">C1H76_1900</name>
</gene>
<sequence>MASIDDLFKKPNGTSIPSTTGKRKLEVPDAEAVYKSTKLSASDDVKQRANGQATVDEDEVKDMEAGPELPPEEEEEASDDEEGRFFGGGVTRDTKEAMDYLDTADGGEVIEEKIDAAWARRLVTNLERKINKNSEQRARFDGQPEKFMQSEADLDSEIKGLSILTEHAEYYDEFTRAGGAEKLVGLLAHDNVDIAINAIEIVAELVDEDVEVEQEQWDALVEAMLDADLVSLLVQNFDRCDELQNESDRQGVYHSLATLEALGSQLRIAEKAGTDDAFRYLLGRIQVTESDLSQNKQYAAEVLQVLLQESSMLRKKVAKLGGTDIILQLLAPYRKRDPRENSIEEEFAFNLFNTLICLVQEDEGKVAFIEGEGVELLLIMLREGNMSRSEALKTLDHATVRQGQAVCEKIVEAAGLKTIFGLFKKKLDNKSTENFLDVLAAMLRFLPGDSSERIRTIAKLTEKDCEKITKLLEWRHKFAAELGKVDKQIVKERRALPQEDQEDMADEWYIRRLDAGLVVLQTLNVILAWLAAEDKAASKRIQSGLENDGESLTNLKAALEEQLAGVEEGADEDFADMLKALIDALP</sequence>
<evidence type="ECO:0000256" key="1">
    <source>
        <dbReference type="ARBA" id="ARBA00004123"/>
    </source>
</evidence>
<evidence type="ECO:0000256" key="5">
    <source>
        <dbReference type="ARBA" id="ARBA00023242"/>
    </source>
</evidence>
<evidence type="ECO:0000256" key="2">
    <source>
        <dbReference type="ARBA" id="ARBA00022553"/>
    </source>
</evidence>
<keyword evidence="3" id="KW-0677">Repeat</keyword>
<dbReference type="InterPro" id="IPR039678">
    <property type="entry name" value="CTNNBL1"/>
</dbReference>
<feature type="region of interest" description="Disordered" evidence="6">
    <location>
        <begin position="1"/>
        <end position="90"/>
    </location>
</feature>
<keyword evidence="4" id="KW-0175">Coiled coil</keyword>
<evidence type="ECO:0000256" key="6">
    <source>
        <dbReference type="SAM" id="MobiDB-lite"/>
    </source>
</evidence>
<feature type="domain" description="Beta-catenin-like protein 1 N-terminal" evidence="7">
    <location>
        <begin position="90"/>
        <end position="199"/>
    </location>
</feature>
<comment type="caution">
    <text evidence="8">The sequence shown here is derived from an EMBL/GenBank/DDBJ whole genome shotgun (WGS) entry which is preliminary data.</text>
</comment>
<evidence type="ECO:0000256" key="3">
    <source>
        <dbReference type="ARBA" id="ARBA00022737"/>
    </source>
</evidence>
<dbReference type="InterPro" id="IPR016024">
    <property type="entry name" value="ARM-type_fold"/>
</dbReference>
<dbReference type="AlphaFoldDB" id="A0A4U7BBQ7"/>
<accession>A0A4U7BBQ7</accession>
<name>A0A4U7BBQ7_9PEZI</name>
<dbReference type="SMART" id="SM01156">
    <property type="entry name" value="DUF1716"/>
    <property type="match status" value="1"/>
</dbReference>
<proteinExistence type="predicted"/>
<dbReference type="FunFam" id="1.25.10.10:FF:001136">
    <property type="entry name" value="Beta-catenin-like protein 1"/>
    <property type="match status" value="1"/>
</dbReference>
<keyword evidence="2" id="KW-0597">Phosphoprotein</keyword>
<keyword evidence="5" id="KW-0539">Nucleus</keyword>